<gene>
    <name evidence="2" type="ORF">H6G59_17965</name>
</gene>
<comment type="caution">
    <text evidence="2">The sequence shown here is derived from an EMBL/GenBank/DDBJ whole genome shotgun (WGS) entry which is preliminary data.</text>
</comment>
<proteinExistence type="predicted"/>
<evidence type="ECO:0000256" key="1">
    <source>
        <dbReference type="SAM" id="SignalP"/>
    </source>
</evidence>
<evidence type="ECO:0000313" key="2">
    <source>
        <dbReference type="EMBL" id="MBD2569746.1"/>
    </source>
</evidence>
<organism evidence="2 3">
    <name type="scientific">Anabaena lutea FACHB-196</name>
    <dbReference type="NCBI Taxonomy" id="2692881"/>
    <lineage>
        <taxon>Bacteria</taxon>
        <taxon>Bacillati</taxon>
        <taxon>Cyanobacteriota</taxon>
        <taxon>Cyanophyceae</taxon>
        <taxon>Nostocales</taxon>
        <taxon>Nostocaceae</taxon>
        <taxon>Anabaena</taxon>
    </lineage>
</organism>
<evidence type="ECO:0000313" key="3">
    <source>
        <dbReference type="Proteomes" id="UP000640531"/>
    </source>
</evidence>
<feature type="chain" id="PRO_5047051280" evidence="1">
    <location>
        <begin position="22"/>
        <end position="181"/>
    </location>
</feature>
<dbReference type="EMBL" id="JACJST010000017">
    <property type="protein sequence ID" value="MBD2569746.1"/>
    <property type="molecule type" value="Genomic_DNA"/>
</dbReference>
<keyword evidence="3" id="KW-1185">Reference proteome</keyword>
<protein>
    <submittedName>
        <fullName evidence="2">Uncharacterized protein</fullName>
    </submittedName>
</protein>
<reference evidence="2 3" key="1">
    <citation type="journal article" date="2020" name="ISME J.">
        <title>Comparative genomics reveals insights into cyanobacterial evolution and habitat adaptation.</title>
        <authorList>
            <person name="Chen M.Y."/>
            <person name="Teng W.K."/>
            <person name="Zhao L."/>
            <person name="Hu C.X."/>
            <person name="Zhou Y.K."/>
            <person name="Han B.P."/>
            <person name="Song L.R."/>
            <person name="Shu W.S."/>
        </authorList>
    </citation>
    <scope>NUCLEOTIDE SEQUENCE [LARGE SCALE GENOMIC DNA]</scope>
    <source>
        <strain evidence="2 3">FACHB-196</strain>
    </source>
</reference>
<sequence length="181" mass="20242">MNRYYPFTLPLITVAVLLCSAMNGSKSLSQPVALNLNILPNGNHRFCSQQPKSSNVAPPDAIIGDCFLFRKQGNQVVGTYYDTRTLGEESLCLQGTFKDRFYGEGLEIIRGIGRQSIPAKAQGSRLVNWDKEGILQVAKAIPFGKGTRFGQPIRYRQAIVDFKRLYPYNLGNELPPTRCLR</sequence>
<name>A0ABR8FHX2_9NOST</name>
<accession>A0ABR8FHX2</accession>
<dbReference type="RefSeq" id="WP_190716816.1">
    <property type="nucleotide sequence ID" value="NZ_JACJST010000017.1"/>
</dbReference>
<feature type="signal peptide" evidence="1">
    <location>
        <begin position="1"/>
        <end position="21"/>
    </location>
</feature>
<dbReference type="Proteomes" id="UP000640531">
    <property type="component" value="Unassembled WGS sequence"/>
</dbReference>
<keyword evidence="1" id="KW-0732">Signal</keyword>